<name>A0A5N6WLN2_9EURO</name>
<protein>
    <submittedName>
        <fullName evidence="1">Uncharacterized protein</fullName>
    </submittedName>
</protein>
<dbReference type="AlphaFoldDB" id="A0A5N6WLN2"/>
<organism evidence="1 2">
    <name type="scientific">Aspergillus sergii</name>
    <dbReference type="NCBI Taxonomy" id="1034303"/>
    <lineage>
        <taxon>Eukaryota</taxon>
        <taxon>Fungi</taxon>
        <taxon>Dikarya</taxon>
        <taxon>Ascomycota</taxon>
        <taxon>Pezizomycotina</taxon>
        <taxon>Eurotiomycetes</taxon>
        <taxon>Eurotiomycetidae</taxon>
        <taxon>Eurotiales</taxon>
        <taxon>Aspergillaceae</taxon>
        <taxon>Aspergillus</taxon>
        <taxon>Aspergillus subgen. Circumdati</taxon>
    </lineage>
</organism>
<dbReference type="Pfam" id="PF23397">
    <property type="entry name" value="DUF7104"/>
    <property type="match status" value="3"/>
</dbReference>
<evidence type="ECO:0000313" key="2">
    <source>
        <dbReference type="Proteomes" id="UP000325945"/>
    </source>
</evidence>
<dbReference type="EMBL" id="ML741878">
    <property type="protein sequence ID" value="KAE8321166.1"/>
    <property type="molecule type" value="Genomic_DNA"/>
</dbReference>
<evidence type="ECO:0000313" key="1">
    <source>
        <dbReference type="EMBL" id="KAE8321166.1"/>
    </source>
</evidence>
<dbReference type="Proteomes" id="UP000325945">
    <property type="component" value="Unassembled WGS sequence"/>
</dbReference>
<accession>A0A5N6WLN2</accession>
<reference evidence="2" key="1">
    <citation type="submission" date="2019-04" db="EMBL/GenBank/DDBJ databases">
        <title>Friends and foes A comparative genomics studyof 23 Aspergillus species from section Flavi.</title>
        <authorList>
            <consortium name="DOE Joint Genome Institute"/>
            <person name="Kjaerbolling I."/>
            <person name="Vesth T."/>
            <person name="Frisvad J.C."/>
            <person name="Nybo J.L."/>
            <person name="Theobald S."/>
            <person name="Kildgaard S."/>
            <person name="Isbrandt T."/>
            <person name="Kuo A."/>
            <person name="Sato A."/>
            <person name="Lyhne E.K."/>
            <person name="Kogle M.E."/>
            <person name="Wiebenga A."/>
            <person name="Kun R.S."/>
            <person name="Lubbers R.J."/>
            <person name="Makela M.R."/>
            <person name="Barry K."/>
            <person name="Chovatia M."/>
            <person name="Clum A."/>
            <person name="Daum C."/>
            <person name="Haridas S."/>
            <person name="He G."/>
            <person name="LaButti K."/>
            <person name="Lipzen A."/>
            <person name="Mondo S."/>
            <person name="Riley R."/>
            <person name="Salamov A."/>
            <person name="Simmons B.A."/>
            <person name="Magnuson J.K."/>
            <person name="Henrissat B."/>
            <person name="Mortensen U.H."/>
            <person name="Larsen T.O."/>
            <person name="Devries R.P."/>
            <person name="Grigoriev I.V."/>
            <person name="Machida M."/>
            <person name="Baker S.E."/>
            <person name="Andersen M.R."/>
        </authorList>
    </citation>
    <scope>NUCLEOTIDE SEQUENCE [LARGE SCALE GENOMIC DNA]</scope>
    <source>
        <strain evidence="2">CBS 130017</strain>
    </source>
</reference>
<sequence>MYLYALLGLAADDPNTPALKPEYNLPWHQVLKNTIRYILSGEGIVETYPEKDIAIIQTKCWILGCIDSVEDIYESNRQRLNILFNDSPESSVFQNEWGPEWMIQASAELIQGSDILCLLRGNLNPSIIRLSKDHFTIVNIAITPQQFVYNDNLDAESFREMDPRQSPPYDITLTWAIPVSDTENNVRPRDPMELIQIAPHYQKQSPETQKGSTDLRVIVDGIALQLVKAGGTGPMENLVAQMGTAVPVSEQVAKAAVRNTTLSGLKIVEVLLQYQDNLPVTEEVVKAAAENTSFCGLKIMRLLFEYRHSLPIPEEVVNTVAMSERPYAHHMMELLFKYQDNIPVTEEVVKAVARNKGISGPIMMRVLFKYRHSLPVTEEVVKAVAGNKGAFAKDIRRINEEMVTAMEQTELLDRYDIVMGMLFKHQEMIRKPGWKERFQSTARKFRQEGLSILSTKHHRK</sequence>
<keyword evidence="2" id="KW-1185">Reference proteome</keyword>
<dbReference type="InterPro" id="IPR055530">
    <property type="entry name" value="DUF7104"/>
</dbReference>
<proteinExistence type="predicted"/>
<gene>
    <name evidence="1" type="ORF">BDV39DRAFT_212615</name>
</gene>